<keyword evidence="1" id="KW-0812">Transmembrane</keyword>
<gene>
    <name evidence="2" type="ORF">J2S49_000676</name>
</gene>
<evidence type="ECO:0000256" key="1">
    <source>
        <dbReference type="SAM" id="Phobius"/>
    </source>
</evidence>
<protein>
    <submittedName>
        <fullName evidence="2">Uncharacterized protein</fullName>
    </submittedName>
</protein>
<dbReference type="RefSeq" id="WP_307014296.1">
    <property type="nucleotide sequence ID" value="NZ_JAUSQW010000001.1"/>
</dbReference>
<proteinExistence type="predicted"/>
<keyword evidence="3" id="KW-1185">Reference proteome</keyword>
<name>A0ABT9NA58_9ACTO</name>
<comment type="caution">
    <text evidence="2">The sequence shown here is derived from an EMBL/GenBank/DDBJ whole genome shotgun (WGS) entry which is preliminary data.</text>
</comment>
<keyword evidence="1" id="KW-0472">Membrane</keyword>
<reference evidence="2 3" key="1">
    <citation type="submission" date="2023-07" db="EMBL/GenBank/DDBJ databases">
        <title>Sequencing the genomes of 1000 actinobacteria strains.</title>
        <authorList>
            <person name="Klenk H.-P."/>
        </authorList>
    </citation>
    <scope>NUCLEOTIDE SEQUENCE [LARGE SCALE GENOMIC DNA]</scope>
    <source>
        <strain evidence="2 3">DSM 102162</strain>
    </source>
</reference>
<feature type="transmembrane region" description="Helical" evidence="1">
    <location>
        <begin position="6"/>
        <end position="29"/>
    </location>
</feature>
<sequence>MLYQIVSVLLNVSAAIFAGVQFSKLLKALHTREGDERDSGLYLSSSLLTFSVPFFSPVANNSSSTASLFFVIVAVSTFFSVRARS</sequence>
<dbReference type="Proteomes" id="UP001235966">
    <property type="component" value="Unassembled WGS sequence"/>
</dbReference>
<accession>A0ABT9NA58</accession>
<evidence type="ECO:0000313" key="2">
    <source>
        <dbReference type="EMBL" id="MDP9800600.1"/>
    </source>
</evidence>
<dbReference type="EMBL" id="JAUSQW010000001">
    <property type="protein sequence ID" value="MDP9800600.1"/>
    <property type="molecule type" value="Genomic_DNA"/>
</dbReference>
<organism evidence="2 3">
    <name type="scientific">Arcanobacterium wilhelmae</name>
    <dbReference type="NCBI Taxonomy" id="1803177"/>
    <lineage>
        <taxon>Bacteria</taxon>
        <taxon>Bacillati</taxon>
        <taxon>Actinomycetota</taxon>
        <taxon>Actinomycetes</taxon>
        <taxon>Actinomycetales</taxon>
        <taxon>Actinomycetaceae</taxon>
        <taxon>Arcanobacterium</taxon>
    </lineage>
</organism>
<keyword evidence="1" id="KW-1133">Transmembrane helix</keyword>
<evidence type="ECO:0000313" key="3">
    <source>
        <dbReference type="Proteomes" id="UP001235966"/>
    </source>
</evidence>
<feature type="transmembrane region" description="Helical" evidence="1">
    <location>
        <begin position="65"/>
        <end position="83"/>
    </location>
</feature>